<dbReference type="PANTHER" id="PTHR10763">
    <property type="entry name" value="CELL DIVISION CONTROL PROTEIN 6-RELATED"/>
    <property type="match status" value="1"/>
</dbReference>
<dbReference type="InterPro" id="IPR050311">
    <property type="entry name" value="ORC1/CDC6"/>
</dbReference>
<dbReference type="GO" id="GO:0005634">
    <property type="term" value="C:nucleus"/>
    <property type="evidence" value="ECO:0007669"/>
    <property type="project" value="TreeGrafter"/>
</dbReference>
<dbReference type="GO" id="GO:0006270">
    <property type="term" value="P:DNA replication initiation"/>
    <property type="evidence" value="ECO:0007669"/>
    <property type="project" value="TreeGrafter"/>
</dbReference>
<dbReference type="PANTHER" id="PTHR10763:SF26">
    <property type="entry name" value="CELL DIVISION CONTROL PROTEIN 6 HOMOLOG"/>
    <property type="match status" value="1"/>
</dbReference>
<proteinExistence type="predicted"/>
<name>Q4N4F7_THEPA</name>
<keyword evidence="2" id="KW-1185">Reference proteome</keyword>
<evidence type="ECO:0000313" key="2">
    <source>
        <dbReference type="Proteomes" id="UP000001949"/>
    </source>
</evidence>
<organism evidence="1 2">
    <name type="scientific">Theileria parva</name>
    <name type="common">East coast fever infection agent</name>
    <dbReference type="NCBI Taxonomy" id="5875"/>
    <lineage>
        <taxon>Eukaryota</taxon>
        <taxon>Sar</taxon>
        <taxon>Alveolata</taxon>
        <taxon>Apicomplexa</taxon>
        <taxon>Aconoidasida</taxon>
        <taxon>Piroplasmida</taxon>
        <taxon>Theileriidae</taxon>
        <taxon>Theileria</taxon>
    </lineage>
</organism>
<dbReference type="GO" id="GO:0033314">
    <property type="term" value="P:mitotic DNA replication checkpoint signaling"/>
    <property type="evidence" value="ECO:0007669"/>
    <property type="project" value="TreeGrafter"/>
</dbReference>
<dbReference type="AlphaFoldDB" id="Q4N4F7"/>
<evidence type="ECO:0000313" key="1">
    <source>
        <dbReference type="EMBL" id="EAN32966.1"/>
    </source>
</evidence>
<dbReference type="Proteomes" id="UP000001949">
    <property type="component" value="Unassembled WGS sequence"/>
</dbReference>
<dbReference type="InterPro" id="IPR027417">
    <property type="entry name" value="P-loop_NTPase"/>
</dbReference>
<dbReference type="InParanoid" id="Q4N4F7"/>
<dbReference type="KEGG" id="tpv:TP02_0683"/>
<dbReference type="VEuPathDB" id="PiroplasmaDB:TpMuguga_02g00683"/>
<reference evidence="1 2" key="1">
    <citation type="journal article" date="2005" name="Science">
        <title>Genome sequence of Theileria parva, a bovine pathogen that transforms lymphocytes.</title>
        <authorList>
            <person name="Gardner M.J."/>
            <person name="Bishop R."/>
            <person name="Shah T."/>
            <person name="de Villiers E.P."/>
            <person name="Carlton J.M."/>
            <person name="Hall N."/>
            <person name="Ren Q."/>
            <person name="Paulsen I.T."/>
            <person name="Pain A."/>
            <person name="Berriman M."/>
            <person name="Wilson R.J.M."/>
            <person name="Sato S."/>
            <person name="Ralph S.A."/>
            <person name="Mann D.J."/>
            <person name="Xiong Z."/>
            <person name="Shallom S.J."/>
            <person name="Weidman J."/>
            <person name="Jiang L."/>
            <person name="Lynn J."/>
            <person name="Weaver B."/>
            <person name="Shoaibi A."/>
            <person name="Domingo A.R."/>
            <person name="Wasawo D."/>
            <person name="Crabtree J."/>
            <person name="Wortman J.R."/>
            <person name="Haas B."/>
            <person name="Angiuoli S.V."/>
            <person name="Creasy T.H."/>
            <person name="Lu C."/>
            <person name="Suh B."/>
            <person name="Silva J.C."/>
            <person name="Utterback T.R."/>
            <person name="Feldblyum T.V."/>
            <person name="Pertea M."/>
            <person name="Allen J."/>
            <person name="Nierman W.C."/>
            <person name="Taracha E.L.N."/>
            <person name="Salzberg S.L."/>
            <person name="White O.R."/>
            <person name="Fitzhugh H.A."/>
            <person name="Morzaria S."/>
            <person name="Venter J.C."/>
            <person name="Fraser C.M."/>
            <person name="Nene V."/>
        </authorList>
    </citation>
    <scope>NUCLEOTIDE SEQUENCE [LARGE SCALE GENOMIC DNA]</scope>
    <source>
        <strain evidence="1 2">Muguga</strain>
    </source>
</reference>
<dbReference type="eggNOG" id="KOG2227">
    <property type="taxonomic scope" value="Eukaryota"/>
</dbReference>
<dbReference type="Gene3D" id="3.40.50.300">
    <property type="entry name" value="P-loop containing nucleotide triphosphate hydrolases"/>
    <property type="match status" value="1"/>
</dbReference>
<protein>
    <submittedName>
        <fullName evidence="1">Uncharacterized protein</fullName>
    </submittedName>
</protein>
<dbReference type="SUPFAM" id="SSF52540">
    <property type="entry name" value="P-loop containing nucleoside triphosphate hydrolases"/>
    <property type="match status" value="1"/>
</dbReference>
<comment type="caution">
    <text evidence="1">The sequence shown here is derived from an EMBL/GenBank/DDBJ whole genome shotgun (WGS) entry which is preliminary data.</text>
</comment>
<dbReference type="GO" id="GO:0003688">
    <property type="term" value="F:DNA replication origin binding"/>
    <property type="evidence" value="ECO:0007669"/>
    <property type="project" value="TreeGrafter"/>
</dbReference>
<sequence>MCDSSLDSSCLSPLEKHINDKKLTIDLLKISDNSYVGFREDELNQLTSFLSKCIEDKKGGGMFIFGLCGTGKTTTVEYALKNLTSGKKGVKSAFLKGSNYTSMKSFKNDFYQKVLGFSAEKAHKTLNLASQGRVQDYSKFCDHLIQHFQSQRSLKYLIIHSVLDTIIHTIIICLIDEVDYLSSFTSNFKSYDKSNWLVQALFKASCSPKSKVVVLAISNNLEFASKIKTENCERMLFKPYNEDQMVNIVMEKLKSLNENSQVLNKTSLLLIARRVANTSGDCRTYLDSFIRALSSSLSDIEKDYVSVESFGSADTTVGPDSFSSSELIDQVDTNEEFKTPTRNYDTLDMSKYNVGSKEIGVVTPTLSLNKIQQLKNQLSDLPIFQLLLLLAICKSSIILKQTISKTDSKKYFLELAEKLKLDAVDAENFCNSEFENSLENFKQMNFISKKEMVFKTDVKNLARLVLDSSPAFMDLDFDLDICDPNLMLTKRSRKNLWWCH</sequence>
<accession>Q4N4F7</accession>
<gene>
    <name evidence="1" type="ordered locus">TP02_0683</name>
</gene>
<dbReference type="STRING" id="5875.Q4N4F7"/>
<dbReference type="OMA" id="CNSEFEN"/>
<dbReference type="EMBL" id="AAGK01000002">
    <property type="protein sequence ID" value="EAN32966.1"/>
    <property type="molecule type" value="Genomic_DNA"/>
</dbReference>